<evidence type="ECO:0000256" key="1">
    <source>
        <dbReference type="SAM" id="Phobius"/>
    </source>
</evidence>
<protein>
    <recommendedName>
        <fullName evidence="4">DUF2537 domain-containing protein</fullName>
    </recommendedName>
</protein>
<feature type="transmembrane region" description="Helical" evidence="1">
    <location>
        <begin position="65"/>
        <end position="84"/>
    </location>
</feature>
<organism evidence="2 3">
    <name type="scientific">Nocardioides conyzicola</name>
    <dbReference type="NCBI Taxonomy" id="1651781"/>
    <lineage>
        <taxon>Bacteria</taxon>
        <taxon>Bacillati</taxon>
        <taxon>Actinomycetota</taxon>
        <taxon>Actinomycetes</taxon>
        <taxon>Propionibacteriales</taxon>
        <taxon>Nocardioidaceae</taxon>
        <taxon>Nocardioides</taxon>
    </lineage>
</organism>
<feature type="transmembrane region" description="Helical" evidence="1">
    <location>
        <begin position="40"/>
        <end position="59"/>
    </location>
</feature>
<proteinExistence type="predicted"/>
<dbReference type="EMBL" id="BAABKM010000004">
    <property type="protein sequence ID" value="GAA4717389.1"/>
    <property type="molecule type" value="Genomic_DNA"/>
</dbReference>
<name>A0ABP8Y015_9ACTN</name>
<keyword evidence="3" id="KW-1185">Reference proteome</keyword>
<keyword evidence="1" id="KW-0472">Membrane</keyword>
<accession>A0ABP8Y015</accession>
<dbReference type="RefSeq" id="WP_345523568.1">
    <property type="nucleotide sequence ID" value="NZ_BAABKM010000004.1"/>
</dbReference>
<reference evidence="3" key="1">
    <citation type="journal article" date="2019" name="Int. J. Syst. Evol. Microbiol.">
        <title>The Global Catalogue of Microorganisms (GCM) 10K type strain sequencing project: providing services to taxonomists for standard genome sequencing and annotation.</title>
        <authorList>
            <consortium name="The Broad Institute Genomics Platform"/>
            <consortium name="The Broad Institute Genome Sequencing Center for Infectious Disease"/>
            <person name="Wu L."/>
            <person name="Ma J."/>
        </authorList>
    </citation>
    <scope>NUCLEOTIDE SEQUENCE [LARGE SCALE GENOMIC DNA]</scope>
    <source>
        <strain evidence="3">JCM 18531</strain>
    </source>
</reference>
<evidence type="ECO:0000313" key="2">
    <source>
        <dbReference type="EMBL" id="GAA4717389.1"/>
    </source>
</evidence>
<feature type="transmembrane region" description="Helical" evidence="1">
    <location>
        <begin position="15"/>
        <end position="35"/>
    </location>
</feature>
<keyword evidence="1" id="KW-0812">Transmembrane</keyword>
<sequence>MFDQPLAPDHPPPGALPGGALGVAAGLLLGLIWLYGAWDVALAVSAVFAGLVAVLFASSAPWRPFATALVAAAGVTFGVLFLLVS</sequence>
<evidence type="ECO:0000313" key="3">
    <source>
        <dbReference type="Proteomes" id="UP001499974"/>
    </source>
</evidence>
<keyword evidence="1" id="KW-1133">Transmembrane helix</keyword>
<dbReference type="Proteomes" id="UP001499974">
    <property type="component" value="Unassembled WGS sequence"/>
</dbReference>
<comment type="caution">
    <text evidence="2">The sequence shown here is derived from an EMBL/GenBank/DDBJ whole genome shotgun (WGS) entry which is preliminary data.</text>
</comment>
<evidence type="ECO:0008006" key="4">
    <source>
        <dbReference type="Google" id="ProtNLM"/>
    </source>
</evidence>
<gene>
    <name evidence="2" type="ORF">GCM10023349_41610</name>
</gene>